<name>A0A0B6YU38_9EUPU</name>
<dbReference type="AlphaFoldDB" id="A0A0B6YU38"/>
<gene>
    <name evidence="1" type="primary">ORF37368</name>
</gene>
<organism evidence="1">
    <name type="scientific">Arion vulgaris</name>
    <dbReference type="NCBI Taxonomy" id="1028688"/>
    <lineage>
        <taxon>Eukaryota</taxon>
        <taxon>Metazoa</taxon>
        <taxon>Spiralia</taxon>
        <taxon>Lophotrochozoa</taxon>
        <taxon>Mollusca</taxon>
        <taxon>Gastropoda</taxon>
        <taxon>Heterobranchia</taxon>
        <taxon>Euthyneura</taxon>
        <taxon>Panpulmonata</taxon>
        <taxon>Eupulmonata</taxon>
        <taxon>Stylommatophora</taxon>
        <taxon>Helicina</taxon>
        <taxon>Arionoidea</taxon>
        <taxon>Arionidae</taxon>
        <taxon>Arion</taxon>
    </lineage>
</organism>
<feature type="non-terminal residue" evidence="1">
    <location>
        <position position="79"/>
    </location>
</feature>
<protein>
    <submittedName>
        <fullName evidence="1">Uncharacterized protein</fullName>
    </submittedName>
</protein>
<accession>A0A0B6YU38</accession>
<feature type="non-terminal residue" evidence="1">
    <location>
        <position position="1"/>
    </location>
</feature>
<sequence length="79" mass="9403">GKRMRDFVGKRSDLIYDDDEVENEKRLRDFVGKRAREFVGKRDEVQLDLPHSEDGFGRFVGMSENNRNLRRKRAREFVG</sequence>
<reference evidence="1" key="1">
    <citation type="submission" date="2014-12" db="EMBL/GenBank/DDBJ databases">
        <title>Insight into the proteome of Arion vulgaris.</title>
        <authorList>
            <person name="Aradska J."/>
            <person name="Bulat T."/>
            <person name="Smidak R."/>
            <person name="Sarate P."/>
            <person name="Gangsoo J."/>
            <person name="Sialana F."/>
            <person name="Bilban M."/>
            <person name="Lubec G."/>
        </authorList>
    </citation>
    <scope>NUCLEOTIDE SEQUENCE</scope>
    <source>
        <tissue evidence="1">Skin</tissue>
    </source>
</reference>
<dbReference type="EMBL" id="HACG01012903">
    <property type="protein sequence ID" value="CEK59768.1"/>
    <property type="molecule type" value="Transcribed_RNA"/>
</dbReference>
<evidence type="ECO:0000313" key="1">
    <source>
        <dbReference type="EMBL" id="CEK59768.1"/>
    </source>
</evidence>
<proteinExistence type="predicted"/>